<protein>
    <recommendedName>
        <fullName evidence="3">Acetolactate synthase</fullName>
    </recommendedName>
</protein>
<name>A0A366X5Y2_9RHOB</name>
<proteinExistence type="predicted"/>
<accession>A0A366X5Y2</accession>
<reference evidence="1 2" key="1">
    <citation type="submission" date="2018-07" db="EMBL/GenBank/DDBJ databases">
        <title>Modular assembly of carbohydrate-degrading microbial communities in the ocean.</title>
        <authorList>
            <person name="Enke T.N."/>
            <person name="Datta M.S."/>
            <person name="Schwartzman J.A."/>
            <person name="Cermak N."/>
            <person name="Schmitz D.A."/>
            <person name="Barrere J."/>
            <person name="Cordero O.X."/>
        </authorList>
    </citation>
    <scope>NUCLEOTIDE SEQUENCE [LARGE SCALE GENOMIC DNA]</scope>
    <source>
        <strain evidence="1 2">C3M10</strain>
    </source>
</reference>
<dbReference type="InterPro" id="IPR045467">
    <property type="entry name" value="DUF6497"/>
</dbReference>
<dbReference type="Proteomes" id="UP000252706">
    <property type="component" value="Unassembled WGS sequence"/>
</dbReference>
<organism evidence="1 2">
    <name type="scientific">Phaeobacter gallaeciensis</name>
    <dbReference type="NCBI Taxonomy" id="60890"/>
    <lineage>
        <taxon>Bacteria</taxon>
        <taxon>Pseudomonadati</taxon>
        <taxon>Pseudomonadota</taxon>
        <taxon>Alphaproteobacteria</taxon>
        <taxon>Rhodobacterales</taxon>
        <taxon>Roseobacteraceae</taxon>
        <taxon>Phaeobacter</taxon>
    </lineage>
</organism>
<evidence type="ECO:0000313" key="2">
    <source>
        <dbReference type="Proteomes" id="UP000252706"/>
    </source>
</evidence>
<evidence type="ECO:0000313" key="1">
    <source>
        <dbReference type="EMBL" id="RBW57337.1"/>
    </source>
</evidence>
<dbReference type="EMBL" id="QOCE01000020">
    <property type="protein sequence ID" value="RBW57337.1"/>
    <property type="molecule type" value="Genomic_DNA"/>
</dbReference>
<dbReference type="Pfam" id="PF20107">
    <property type="entry name" value="DUF6497"/>
    <property type="match status" value="1"/>
</dbReference>
<evidence type="ECO:0008006" key="3">
    <source>
        <dbReference type="Google" id="ProtNLM"/>
    </source>
</evidence>
<dbReference type="OrthoDB" id="7862028at2"/>
<gene>
    <name evidence="1" type="ORF">DS909_08165</name>
</gene>
<dbReference type="AlphaFoldDB" id="A0A366X5Y2"/>
<sequence length="161" mass="17430">MIRAKRNRTARAASVAQAAPAGGARIARGRGCVYVLSCLVIMSTATAGAEASLPVPSGQTIHLNDVLLDENPGELWVRFRFVAPRIGSLVGQIGYDVAAIDMDHLCASLAIPYVTLHDLKPSRVVISLADRVVSFGDSNPEATQFFEAYRLENARCIWEEF</sequence>
<comment type="caution">
    <text evidence="1">The sequence shown here is derived from an EMBL/GenBank/DDBJ whole genome shotgun (WGS) entry which is preliminary data.</text>
</comment>